<dbReference type="Gene3D" id="3.20.20.140">
    <property type="entry name" value="Metal-dependent hydrolases"/>
    <property type="match status" value="1"/>
</dbReference>
<sequence length="332" mass="36785">MTELDIWHAQVSEDIIEPERPIIDPHHHLWRMGTPYELDDLWADTKAGHNITGTVFIECGAEYRADGPAALRPVGETEYVVAQAKQARKGEAPGKPPILGIVSHADLTLGAAVVDVLEAHQESAEGLLRGIRYSTAFYPDPPAVDRYAGRVAELMLQPSFREGFAQLSSAGLTYDAWLLHTQITELTDLARVFPDTTIILDHFGGPLGIGPYAGKQAELFPQWKADIAELARCENVVAKLGGLAMVINGWGWNEREKPPTSDEICATHRDYYLHTIDCFGPNRCMFESNFPVDKLSVSYAVLWNAFKKIAQGFNESEKEAMFKGTATAIYRL</sequence>
<reference evidence="3 4" key="1">
    <citation type="submission" date="2019-02" db="EMBL/GenBank/DDBJ databases">
        <title>Prokaryotic population dynamics and viral predation in marine succession experiment using metagenomics: the confinement effect.</title>
        <authorList>
            <person name="Haro-Moreno J.M."/>
            <person name="Rodriguez-Valera F."/>
            <person name="Lopez-Perez M."/>
        </authorList>
    </citation>
    <scope>NUCLEOTIDE SEQUENCE [LARGE SCALE GENOMIC DNA]</scope>
    <source>
        <strain evidence="3">MED-G170</strain>
    </source>
</reference>
<keyword evidence="3" id="KW-0378">Hydrolase</keyword>
<evidence type="ECO:0000313" key="3">
    <source>
        <dbReference type="EMBL" id="RZO19154.1"/>
    </source>
</evidence>
<dbReference type="Proteomes" id="UP000315889">
    <property type="component" value="Unassembled WGS sequence"/>
</dbReference>
<dbReference type="InterPro" id="IPR052350">
    <property type="entry name" value="Metallo-dep_Lactonases"/>
</dbReference>
<evidence type="ECO:0000259" key="2">
    <source>
        <dbReference type="Pfam" id="PF04909"/>
    </source>
</evidence>
<comment type="similarity">
    <text evidence="1">Belongs to the metallo-dependent hydrolases superfamily.</text>
</comment>
<gene>
    <name evidence="3" type="ORF">EVB03_08955</name>
</gene>
<accession>A0A520MD76</accession>
<proteinExistence type="inferred from homology"/>
<comment type="caution">
    <text evidence="3">The sequence shown here is derived from an EMBL/GenBank/DDBJ whole genome shotgun (WGS) entry which is preliminary data.</text>
</comment>
<protein>
    <submittedName>
        <fullName evidence="3">Amidohydrolase</fullName>
    </submittedName>
</protein>
<feature type="domain" description="Amidohydrolase-related" evidence="2">
    <location>
        <begin position="23"/>
        <end position="332"/>
    </location>
</feature>
<evidence type="ECO:0000256" key="1">
    <source>
        <dbReference type="ARBA" id="ARBA00038310"/>
    </source>
</evidence>
<dbReference type="InterPro" id="IPR032466">
    <property type="entry name" value="Metal_Hydrolase"/>
</dbReference>
<name>A0A520MD76_9GAMM</name>
<dbReference type="EMBL" id="SHBP01000018">
    <property type="protein sequence ID" value="RZO19154.1"/>
    <property type="molecule type" value="Genomic_DNA"/>
</dbReference>
<dbReference type="PANTHER" id="PTHR43569:SF1">
    <property type="entry name" value="BLL3371 PROTEIN"/>
    <property type="match status" value="1"/>
</dbReference>
<dbReference type="GO" id="GO:0016787">
    <property type="term" value="F:hydrolase activity"/>
    <property type="evidence" value="ECO:0007669"/>
    <property type="project" value="UniProtKB-KW"/>
</dbReference>
<dbReference type="AlphaFoldDB" id="A0A520MD76"/>
<dbReference type="InterPro" id="IPR006680">
    <property type="entry name" value="Amidohydro-rel"/>
</dbReference>
<dbReference type="Pfam" id="PF04909">
    <property type="entry name" value="Amidohydro_2"/>
    <property type="match status" value="1"/>
</dbReference>
<organism evidence="3 4">
    <name type="scientific">SAR92 clade bacterium</name>
    <dbReference type="NCBI Taxonomy" id="2315479"/>
    <lineage>
        <taxon>Bacteria</taxon>
        <taxon>Pseudomonadati</taxon>
        <taxon>Pseudomonadota</taxon>
        <taxon>Gammaproteobacteria</taxon>
        <taxon>Cellvibrionales</taxon>
        <taxon>Porticoccaceae</taxon>
        <taxon>SAR92 clade</taxon>
    </lineage>
</organism>
<dbReference type="SUPFAM" id="SSF51556">
    <property type="entry name" value="Metallo-dependent hydrolases"/>
    <property type="match status" value="1"/>
</dbReference>
<dbReference type="PANTHER" id="PTHR43569">
    <property type="entry name" value="AMIDOHYDROLASE"/>
    <property type="match status" value="1"/>
</dbReference>
<evidence type="ECO:0000313" key="4">
    <source>
        <dbReference type="Proteomes" id="UP000315889"/>
    </source>
</evidence>